<feature type="compositionally biased region" description="Basic and acidic residues" evidence="1">
    <location>
        <begin position="122"/>
        <end position="139"/>
    </location>
</feature>
<reference evidence="2 3" key="1">
    <citation type="journal article" date="2011" name="J. Bacteriol.">
        <title>Genome sequence of Helicobacter bizzozeronii strain CIII-1, an isolate from human gastric mucosa.</title>
        <authorList>
            <person name="Schott T."/>
            <person name="Rossi M."/>
            <person name="Hanninen M.L."/>
        </authorList>
    </citation>
    <scope>NUCLEOTIDE SEQUENCE [LARGE SCALE GENOMIC DNA]</scope>
    <source>
        <strain evidence="2 3">CIII-1</strain>
    </source>
</reference>
<dbReference type="Gene3D" id="6.10.250.1080">
    <property type="match status" value="1"/>
</dbReference>
<organism evidence="2 3">
    <name type="scientific">Helicobacter bizzozeronii (strain CIII-1)</name>
    <dbReference type="NCBI Taxonomy" id="1002804"/>
    <lineage>
        <taxon>Bacteria</taxon>
        <taxon>Pseudomonadati</taxon>
        <taxon>Campylobacterota</taxon>
        <taxon>Epsilonproteobacteria</taxon>
        <taxon>Campylobacterales</taxon>
        <taxon>Helicobacteraceae</taxon>
        <taxon>Helicobacter</taxon>
    </lineage>
</organism>
<feature type="compositionally biased region" description="Basic and acidic residues" evidence="1">
    <location>
        <begin position="106"/>
        <end position="115"/>
    </location>
</feature>
<dbReference type="AlphaFoldDB" id="F8KTL1"/>
<gene>
    <name evidence="2" type="ordered locus">HBZC1_11950</name>
</gene>
<proteinExistence type="predicted"/>
<protein>
    <submittedName>
        <fullName evidence="2">Nonmuscle myosin heavy chain</fullName>
    </submittedName>
</protein>
<evidence type="ECO:0000313" key="3">
    <source>
        <dbReference type="Proteomes" id="UP000008387"/>
    </source>
</evidence>
<name>F8KTL1_HELBC</name>
<dbReference type="SUPFAM" id="SSF90257">
    <property type="entry name" value="Myosin rod fragments"/>
    <property type="match status" value="1"/>
</dbReference>
<dbReference type="HOGENOM" id="CLU_862686_0_0_7"/>
<dbReference type="EMBL" id="FR871757">
    <property type="protein sequence ID" value="CCB80181.1"/>
    <property type="molecule type" value="Genomic_DNA"/>
</dbReference>
<sequence length="322" mass="37237">MGVCNEELKKKDLNTQIQEAFKLQQDNQEALRQTQGELNTLIQELASELEMEDWEEKDNMANKKRKLKDKIKKLKEECKDWKDKAGKVSELEGKLKKAEAEVGRLEGELDEHEKTIGTAKTNYDELDRQKRQAEGDRDAWKEKKENLDAAYKNLEKEKNALQTQLTNKEKELRDKDQEVADAQKQAQAYKDFEPLKELFEIAKQGSIPSLVVRHLEEFLYEIYKDLDFTLDALAQDIADQYSKNKGDLDNPQLQKFFDTLFGLVGEKMGLERLRVQEGESYNSGLCRKLDQSMPTQGKITQVHFQGYKQKGKVKHASSVSVK</sequence>
<dbReference type="KEGG" id="hbi:HBZC1_11950"/>
<dbReference type="STRING" id="1002804.HBZC1_11950"/>
<dbReference type="Proteomes" id="UP000008387">
    <property type="component" value="Chromosome"/>
</dbReference>
<keyword evidence="3" id="KW-1185">Reference proteome</keyword>
<evidence type="ECO:0000313" key="2">
    <source>
        <dbReference type="EMBL" id="CCB80181.1"/>
    </source>
</evidence>
<evidence type="ECO:0000256" key="1">
    <source>
        <dbReference type="SAM" id="MobiDB-lite"/>
    </source>
</evidence>
<accession>F8KTL1</accession>
<feature type="region of interest" description="Disordered" evidence="1">
    <location>
        <begin position="106"/>
        <end position="139"/>
    </location>
</feature>